<dbReference type="Gene3D" id="1.20.120.450">
    <property type="entry name" value="dinb family like domain"/>
    <property type="match status" value="1"/>
</dbReference>
<keyword evidence="3 6" id="KW-0378">Hydrolase</keyword>
<dbReference type="AlphaFoldDB" id="A0A1V9E4F2"/>
<dbReference type="RefSeq" id="WP_081203923.1">
    <property type="nucleotide sequence ID" value="NZ_FOCZ01000007.1"/>
</dbReference>
<organism evidence="6 7">
    <name type="scientific">Niastella yeongjuensis</name>
    <dbReference type="NCBI Taxonomy" id="354355"/>
    <lineage>
        <taxon>Bacteria</taxon>
        <taxon>Pseudomonadati</taxon>
        <taxon>Bacteroidota</taxon>
        <taxon>Chitinophagia</taxon>
        <taxon>Chitinophagales</taxon>
        <taxon>Chitinophagaceae</taxon>
        <taxon>Niastella</taxon>
    </lineage>
</organism>
<sequence>MDLRYPIGKYEPQPFSDKQKREWLQDIQFLPGMLEAAIENLDEKQLNTPYREGGWNVKQVVHHVADSHMNAYIRFKLGLTENNPTIRPYEESLWAELNDVKAVPINISITLLYALHTRWHSALLNLPAEAWNRTVFHPEAKKEMTLYYLLGSYAWHGRHHVAHITSLRERMRW</sequence>
<comment type="caution">
    <text evidence="6">The sequence shown here is derived from an EMBL/GenBank/DDBJ whole genome shotgun (WGS) entry which is preliminary data.</text>
</comment>
<dbReference type="GO" id="GO:0046872">
    <property type="term" value="F:metal ion binding"/>
    <property type="evidence" value="ECO:0007669"/>
    <property type="project" value="UniProtKB-KW"/>
</dbReference>
<dbReference type="Proteomes" id="UP000192610">
    <property type="component" value="Unassembled WGS sequence"/>
</dbReference>
<keyword evidence="1" id="KW-0963">Cytoplasm</keyword>
<dbReference type="OrthoDB" id="9796039at2"/>
<gene>
    <name evidence="6" type="ORF">A4H97_15155</name>
</gene>
<evidence type="ECO:0000313" key="6">
    <source>
        <dbReference type="EMBL" id="OQP40941.1"/>
    </source>
</evidence>
<dbReference type="InterPro" id="IPR024775">
    <property type="entry name" value="DinB-like"/>
</dbReference>
<keyword evidence="4" id="KW-0862">Zinc</keyword>
<feature type="domain" description="DinB-like" evidence="5">
    <location>
        <begin position="32"/>
        <end position="164"/>
    </location>
</feature>
<dbReference type="GO" id="GO:0016787">
    <property type="term" value="F:hydrolase activity"/>
    <property type="evidence" value="ECO:0007669"/>
    <property type="project" value="UniProtKB-KW"/>
</dbReference>
<evidence type="ECO:0000313" key="7">
    <source>
        <dbReference type="Proteomes" id="UP000192610"/>
    </source>
</evidence>
<dbReference type="Pfam" id="PF12867">
    <property type="entry name" value="DinB_2"/>
    <property type="match status" value="1"/>
</dbReference>
<dbReference type="STRING" id="354355.SAMN05660816_04020"/>
<evidence type="ECO:0000256" key="1">
    <source>
        <dbReference type="ARBA" id="ARBA00022490"/>
    </source>
</evidence>
<name>A0A1V9E4F2_9BACT</name>
<dbReference type="NCBIfam" id="NF009807">
    <property type="entry name" value="PRK13291.1"/>
    <property type="match status" value="1"/>
</dbReference>
<accession>A0A1V9E4F2</accession>
<evidence type="ECO:0000259" key="5">
    <source>
        <dbReference type="Pfam" id="PF12867"/>
    </source>
</evidence>
<keyword evidence="2" id="KW-0479">Metal-binding</keyword>
<dbReference type="InterPro" id="IPR034660">
    <property type="entry name" value="DinB/YfiT-like"/>
</dbReference>
<protein>
    <submittedName>
        <fullName evidence="6">Metal-dependent hydrolase</fullName>
    </submittedName>
</protein>
<dbReference type="SUPFAM" id="SSF109854">
    <property type="entry name" value="DinB/YfiT-like putative metalloenzymes"/>
    <property type="match status" value="1"/>
</dbReference>
<reference evidence="7" key="1">
    <citation type="submission" date="2016-04" db="EMBL/GenBank/DDBJ databases">
        <authorList>
            <person name="Chen L."/>
            <person name="Zhuang W."/>
            <person name="Wang G."/>
        </authorList>
    </citation>
    <scope>NUCLEOTIDE SEQUENCE [LARGE SCALE GENOMIC DNA]</scope>
    <source>
        <strain evidence="7">17621</strain>
    </source>
</reference>
<evidence type="ECO:0000256" key="2">
    <source>
        <dbReference type="ARBA" id="ARBA00022723"/>
    </source>
</evidence>
<dbReference type="HAMAP" id="MF_01256">
    <property type="entry name" value="YfiT_hydrol"/>
    <property type="match status" value="1"/>
</dbReference>
<evidence type="ECO:0000256" key="4">
    <source>
        <dbReference type="ARBA" id="ARBA00022833"/>
    </source>
</evidence>
<keyword evidence="7" id="KW-1185">Reference proteome</keyword>
<proteinExistence type="inferred from homology"/>
<evidence type="ECO:0000256" key="3">
    <source>
        <dbReference type="ARBA" id="ARBA00022801"/>
    </source>
</evidence>
<dbReference type="EMBL" id="LVXG01000067">
    <property type="protein sequence ID" value="OQP40941.1"/>
    <property type="molecule type" value="Genomic_DNA"/>
</dbReference>
<dbReference type="InterPro" id="IPR023774">
    <property type="entry name" value="Put_metal_dep_hydrolase_YfiT"/>
</dbReference>